<organism evidence="2 3">
    <name type="scientific">Candidatus Thermoflexus japonica</name>
    <dbReference type="NCBI Taxonomy" id="2035417"/>
    <lineage>
        <taxon>Bacteria</taxon>
        <taxon>Bacillati</taxon>
        <taxon>Chloroflexota</taxon>
        <taxon>Thermoflexia</taxon>
        <taxon>Thermoflexales</taxon>
        <taxon>Thermoflexaceae</taxon>
        <taxon>Thermoflexus</taxon>
    </lineage>
</organism>
<dbReference type="InterPro" id="IPR026898">
    <property type="entry name" value="PrsW"/>
</dbReference>
<dbReference type="EC" id="3.4.-.-" evidence="2"/>
<feature type="transmembrane region" description="Helical" evidence="1">
    <location>
        <begin position="6"/>
        <end position="23"/>
    </location>
</feature>
<feature type="transmembrane region" description="Helical" evidence="1">
    <location>
        <begin position="144"/>
        <end position="164"/>
    </location>
</feature>
<keyword evidence="1" id="KW-1133">Transmembrane helix</keyword>
<dbReference type="PANTHER" id="PTHR36844">
    <property type="entry name" value="PROTEASE PRSW"/>
    <property type="match status" value="1"/>
</dbReference>
<evidence type="ECO:0000313" key="2">
    <source>
        <dbReference type="EMBL" id="GBD08381.1"/>
    </source>
</evidence>
<evidence type="ECO:0000313" key="3">
    <source>
        <dbReference type="Proteomes" id="UP000236642"/>
    </source>
</evidence>
<keyword evidence="2" id="KW-0378">Hydrolase</keyword>
<feature type="transmembrane region" description="Helical" evidence="1">
    <location>
        <begin position="35"/>
        <end position="56"/>
    </location>
</feature>
<keyword evidence="1" id="KW-0812">Transmembrane</keyword>
<dbReference type="Proteomes" id="UP000236642">
    <property type="component" value="Unassembled WGS sequence"/>
</dbReference>
<dbReference type="GO" id="GO:0008233">
    <property type="term" value="F:peptidase activity"/>
    <property type="evidence" value="ECO:0007669"/>
    <property type="project" value="UniProtKB-KW"/>
</dbReference>
<keyword evidence="1" id="KW-0472">Membrane</keyword>
<protein>
    <submittedName>
        <fullName evidence="2">Protease PrsW</fullName>
        <ecNumber evidence="2">3.4.-.-</ecNumber>
    </submittedName>
</protein>
<dbReference type="AlphaFoldDB" id="A0A2H5Y4J8"/>
<keyword evidence="2" id="KW-0645">Protease</keyword>
<dbReference type="GO" id="GO:0006508">
    <property type="term" value="P:proteolysis"/>
    <property type="evidence" value="ECO:0007669"/>
    <property type="project" value="UniProtKB-KW"/>
</dbReference>
<gene>
    <name evidence="2" type="primary">prsW_2</name>
    <name evidence="2" type="ORF">HRbin22_00620</name>
</gene>
<accession>A0A2H5Y4J8</accession>
<reference evidence="3" key="1">
    <citation type="submission" date="2017-09" db="EMBL/GenBank/DDBJ databases">
        <title>Metaegenomics of thermophilic ammonia-oxidizing enrichment culture.</title>
        <authorList>
            <person name="Kato S."/>
            <person name="Suzuki K."/>
        </authorList>
    </citation>
    <scope>NUCLEOTIDE SEQUENCE [LARGE SCALE GENOMIC DNA]</scope>
</reference>
<feature type="transmembrane region" description="Helical" evidence="1">
    <location>
        <begin position="68"/>
        <end position="93"/>
    </location>
</feature>
<dbReference type="EMBL" id="BEHY01000008">
    <property type="protein sequence ID" value="GBD08381.1"/>
    <property type="molecule type" value="Genomic_DNA"/>
</dbReference>
<dbReference type="Pfam" id="PF13367">
    <property type="entry name" value="PrsW-protease"/>
    <property type="match status" value="1"/>
</dbReference>
<feature type="transmembrane region" description="Helical" evidence="1">
    <location>
        <begin position="105"/>
        <end position="124"/>
    </location>
</feature>
<name>A0A2H5Y4J8_9CHLR</name>
<feature type="transmembrane region" description="Helical" evidence="1">
    <location>
        <begin position="211"/>
        <end position="236"/>
    </location>
</feature>
<sequence>MAWAAFLLAYSPVLLYSLFLWWLDRYEKEPGRLIFTAFFWGMLPAIVLALLAEVTLEPPLEEGFLRDLISGSLVAPLAEETAKGLFLLFLFWFQRKEIDSLYDGFLYGSLVGFGFEATENFLYLVGAGEEGGREALLGLALLRIGFFGLNHAVFTGFTGLGLAAARLFPHWIPRLIVPVLGWGAGVALHAFHNGMLSVLGHLEISEELSLIGFASLVAANWMGALMALALGLWGLYRERIWITRHLREEVERGILPDPIYRDCRSLWRRGVRRWGALLRGDLREWRALGRIYHVAIELAFRKHQQEAIREAHRESEIVRLRQELQRLLRSREDSEDETTTCHHEA</sequence>
<feature type="transmembrane region" description="Helical" evidence="1">
    <location>
        <begin position="171"/>
        <end position="191"/>
    </location>
</feature>
<dbReference type="PANTHER" id="PTHR36844:SF1">
    <property type="entry name" value="PROTEASE PRSW"/>
    <property type="match status" value="1"/>
</dbReference>
<proteinExistence type="predicted"/>
<evidence type="ECO:0000256" key="1">
    <source>
        <dbReference type="SAM" id="Phobius"/>
    </source>
</evidence>
<comment type="caution">
    <text evidence="2">The sequence shown here is derived from an EMBL/GenBank/DDBJ whole genome shotgun (WGS) entry which is preliminary data.</text>
</comment>